<feature type="domain" description="Glycoside hydrolase family 42 N-terminal" evidence="3">
    <location>
        <begin position="24"/>
        <end position="184"/>
    </location>
</feature>
<dbReference type="KEGG" id="tbs:A3L01_06720"/>
<evidence type="ECO:0000256" key="2">
    <source>
        <dbReference type="ARBA" id="ARBA00023295"/>
    </source>
</evidence>
<dbReference type="RefSeq" id="WP_088865080.1">
    <property type="nucleotide sequence ID" value="NZ_CP015101.1"/>
</dbReference>
<name>A0A2Z2MHA9_9EURY</name>
<dbReference type="GeneID" id="33326454"/>
<gene>
    <name evidence="4" type="ORF">A3L01_06720</name>
</gene>
<dbReference type="Proteomes" id="UP000250272">
    <property type="component" value="Chromosome"/>
</dbReference>
<dbReference type="GO" id="GO:0004565">
    <property type="term" value="F:beta-galactosidase activity"/>
    <property type="evidence" value="ECO:0007669"/>
    <property type="project" value="InterPro"/>
</dbReference>
<sequence length="395" mass="46536">MEFILGVNYWPRRKAMFWWKEFEEWEVREEFQVIKDLNLDAVRIFLLWEDFQPEPERIDENSLRNLEKVMAIAHDLGLKVMPTFFIGHMSGINWLPEWTLSDKPHERFLTYSNGRVVDLGARDIYEEPDLLEAERLLLEVVASEFDDHPALYAWDISNEIDNVRIPRTPEAGRRWVRFVYETLKASSSKPVTFGIHQEDIQGDKHFRVGDVAEGNDFLCMHAYSVYTDFTDPLDPYFVPFACLLTRALGKKDVLMEEFGMPTTRGETRKIRSVTGKHEAEHYLVGEEDAARWLEETLKALYEFGVLGAFYWNFSDYHESIWDRPPLDRAVHERFFGLLRSDGSLKPTALVMREFRKRMGELKRRNVEVEVPEDYYSDPKGNIVRLYAEFRQKLGL</sequence>
<dbReference type="InterPro" id="IPR013529">
    <property type="entry name" value="Glyco_hydro_42_N"/>
</dbReference>
<keyword evidence="2" id="KW-0326">Glycosidase</keyword>
<accession>A0A2Z2MHA9</accession>
<dbReference type="GO" id="GO:0009341">
    <property type="term" value="C:beta-galactosidase complex"/>
    <property type="evidence" value="ECO:0007669"/>
    <property type="project" value="InterPro"/>
</dbReference>
<dbReference type="InterPro" id="IPR017853">
    <property type="entry name" value="GH"/>
</dbReference>
<keyword evidence="1" id="KW-0378">Hydrolase</keyword>
<evidence type="ECO:0000313" key="4">
    <source>
        <dbReference type="EMBL" id="ASJ05073.1"/>
    </source>
</evidence>
<organism evidence="4 5">
    <name type="scientific">Thermococcus barossii</name>
    <dbReference type="NCBI Taxonomy" id="54077"/>
    <lineage>
        <taxon>Archaea</taxon>
        <taxon>Methanobacteriati</taxon>
        <taxon>Methanobacteriota</taxon>
        <taxon>Thermococci</taxon>
        <taxon>Thermococcales</taxon>
        <taxon>Thermococcaceae</taxon>
        <taxon>Thermococcus</taxon>
    </lineage>
</organism>
<dbReference type="OrthoDB" id="92642at2157"/>
<evidence type="ECO:0000259" key="3">
    <source>
        <dbReference type="Pfam" id="PF02449"/>
    </source>
</evidence>
<dbReference type="AlphaFoldDB" id="A0A2Z2MHA9"/>
<reference evidence="4 5" key="1">
    <citation type="submission" date="2016-04" db="EMBL/GenBank/DDBJ databases">
        <title>Complete genome sequence of Thermococcus barossii type strain SHCK-94.</title>
        <authorList>
            <person name="Oger P.M."/>
        </authorList>
    </citation>
    <scope>NUCLEOTIDE SEQUENCE [LARGE SCALE GENOMIC DNA]</scope>
    <source>
        <strain evidence="4 5">SHCK-94</strain>
    </source>
</reference>
<dbReference type="Gene3D" id="3.20.20.80">
    <property type="entry name" value="Glycosidases"/>
    <property type="match status" value="1"/>
</dbReference>
<dbReference type="SUPFAM" id="SSF51445">
    <property type="entry name" value="(Trans)glycosidases"/>
    <property type="match status" value="1"/>
</dbReference>
<keyword evidence="5" id="KW-1185">Reference proteome</keyword>
<protein>
    <recommendedName>
        <fullName evidence="3">Glycoside hydrolase family 42 N-terminal domain-containing protein</fullName>
    </recommendedName>
</protein>
<evidence type="ECO:0000256" key="1">
    <source>
        <dbReference type="ARBA" id="ARBA00022801"/>
    </source>
</evidence>
<dbReference type="GO" id="GO:0005975">
    <property type="term" value="P:carbohydrate metabolic process"/>
    <property type="evidence" value="ECO:0007669"/>
    <property type="project" value="InterPro"/>
</dbReference>
<proteinExistence type="predicted"/>
<dbReference type="Pfam" id="PF02449">
    <property type="entry name" value="Glyco_hydro_42"/>
    <property type="match status" value="1"/>
</dbReference>
<dbReference type="EMBL" id="CP015101">
    <property type="protein sequence ID" value="ASJ05073.1"/>
    <property type="molecule type" value="Genomic_DNA"/>
</dbReference>
<evidence type="ECO:0000313" key="5">
    <source>
        <dbReference type="Proteomes" id="UP000250272"/>
    </source>
</evidence>